<keyword evidence="3" id="KW-1185">Reference proteome</keyword>
<dbReference type="Proteomes" id="UP001491349">
    <property type="component" value="Unassembled WGS sequence"/>
</dbReference>
<organism evidence="2 3">
    <name type="scientific">Flavobacterium buctense</name>
    <dbReference type="NCBI Taxonomy" id="1648146"/>
    <lineage>
        <taxon>Bacteria</taxon>
        <taxon>Pseudomonadati</taxon>
        <taxon>Bacteroidota</taxon>
        <taxon>Flavobacteriia</taxon>
        <taxon>Flavobacteriales</taxon>
        <taxon>Flavobacteriaceae</taxon>
        <taxon>Flavobacterium</taxon>
    </lineage>
</organism>
<comment type="caution">
    <text evidence="2">The sequence shown here is derived from an EMBL/GenBank/DDBJ whole genome shotgun (WGS) entry which is preliminary data.</text>
</comment>
<keyword evidence="1" id="KW-0732">Signal</keyword>
<evidence type="ECO:0000313" key="3">
    <source>
        <dbReference type="Proteomes" id="UP001491349"/>
    </source>
</evidence>
<sequence>MRNIKLNFLLLLLTVLTLSCSKEDNNDVCLETNVSMVINGELQTFQTTGRGIDLNQDGGYTLRIWLSRGSSNPSLEQSILIVLPYQKRGDNVLDNFMYNQYSIGTTFNGDFSNGTIESKVITNSNTCFYATFSGTFNDGNQEFVITDGKLSYQYETPF</sequence>
<evidence type="ECO:0000313" key="2">
    <source>
        <dbReference type="EMBL" id="MEK8180109.1"/>
    </source>
</evidence>
<dbReference type="EMBL" id="JBBPCB010000003">
    <property type="protein sequence ID" value="MEK8180109.1"/>
    <property type="molecule type" value="Genomic_DNA"/>
</dbReference>
<gene>
    <name evidence="2" type="ORF">WMW71_07125</name>
</gene>
<evidence type="ECO:0000256" key="1">
    <source>
        <dbReference type="SAM" id="SignalP"/>
    </source>
</evidence>
<dbReference type="PROSITE" id="PS51257">
    <property type="entry name" value="PROKAR_LIPOPROTEIN"/>
    <property type="match status" value="1"/>
</dbReference>
<dbReference type="RefSeq" id="WP_187660573.1">
    <property type="nucleotide sequence ID" value="NZ_JACTAB010000004.1"/>
</dbReference>
<accession>A0ABU9E2F0</accession>
<protein>
    <recommendedName>
        <fullName evidence="4">Lipoprotein</fullName>
    </recommendedName>
</protein>
<proteinExistence type="predicted"/>
<feature type="chain" id="PRO_5046827810" description="Lipoprotein" evidence="1">
    <location>
        <begin position="22"/>
        <end position="158"/>
    </location>
</feature>
<reference evidence="2 3" key="1">
    <citation type="submission" date="2024-04" db="EMBL/GenBank/DDBJ databases">
        <title>draft genome sequnece of Flavobacterium buctense JCM 30750.</title>
        <authorList>
            <person name="Kim D.-U."/>
        </authorList>
    </citation>
    <scope>NUCLEOTIDE SEQUENCE [LARGE SCALE GENOMIC DNA]</scope>
    <source>
        <strain evidence="2 3">JCM 30750</strain>
    </source>
</reference>
<feature type="signal peptide" evidence="1">
    <location>
        <begin position="1"/>
        <end position="21"/>
    </location>
</feature>
<evidence type="ECO:0008006" key="4">
    <source>
        <dbReference type="Google" id="ProtNLM"/>
    </source>
</evidence>
<name>A0ABU9E2F0_9FLAO</name>